<feature type="transmembrane region" description="Helical" evidence="1">
    <location>
        <begin position="41"/>
        <end position="59"/>
    </location>
</feature>
<organism evidence="2 3">
    <name type="scientific">Phytophthora fragariaefolia</name>
    <dbReference type="NCBI Taxonomy" id="1490495"/>
    <lineage>
        <taxon>Eukaryota</taxon>
        <taxon>Sar</taxon>
        <taxon>Stramenopiles</taxon>
        <taxon>Oomycota</taxon>
        <taxon>Peronosporomycetes</taxon>
        <taxon>Peronosporales</taxon>
        <taxon>Peronosporaceae</taxon>
        <taxon>Phytophthora</taxon>
    </lineage>
</organism>
<sequence>MIRCADHKEDMVPVVVIFTVDFFNAIYMATCMHNASSGTTIIALMALDTLQSATMLYTFHHRTSKILSQFSFDAGTCGDVLGECGSLCQIPKVFSEQAHPNIRICPDVHSRLSAVDMTLLGIPRKLLNADHPGLRSSPNVPVSNDRRHQKGIGCFRSCNNKIQSRVVAVAVSAVHHTLNGSSSKYYSQLNV</sequence>
<keyword evidence="1" id="KW-0472">Membrane</keyword>
<evidence type="ECO:0000313" key="2">
    <source>
        <dbReference type="EMBL" id="GMF59566.1"/>
    </source>
</evidence>
<accession>A0A9W6YC39</accession>
<keyword evidence="1" id="KW-1133">Transmembrane helix</keyword>
<proteinExistence type="predicted"/>
<reference evidence="2" key="1">
    <citation type="submission" date="2023-04" db="EMBL/GenBank/DDBJ databases">
        <title>Phytophthora fragariaefolia NBRC 109709.</title>
        <authorList>
            <person name="Ichikawa N."/>
            <person name="Sato H."/>
            <person name="Tonouchi N."/>
        </authorList>
    </citation>
    <scope>NUCLEOTIDE SEQUENCE</scope>
    <source>
        <strain evidence="2">NBRC 109709</strain>
    </source>
</reference>
<name>A0A9W6YC39_9STRA</name>
<feature type="transmembrane region" description="Helical" evidence="1">
    <location>
        <begin position="12"/>
        <end position="29"/>
    </location>
</feature>
<dbReference type="AlphaFoldDB" id="A0A9W6YC39"/>
<dbReference type="EMBL" id="BSXT01005061">
    <property type="protein sequence ID" value="GMF59566.1"/>
    <property type="molecule type" value="Genomic_DNA"/>
</dbReference>
<evidence type="ECO:0000256" key="1">
    <source>
        <dbReference type="SAM" id="Phobius"/>
    </source>
</evidence>
<dbReference type="OrthoDB" id="97427at2759"/>
<protein>
    <submittedName>
        <fullName evidence="2">Unnamed protein product</fullName>
    </submittedName>
</protein>
<comment type="caution">
    <text evidence="2">The sequence shown here is derived from an EMBL/GenBank/DDBJ whole genome shotgun (WGS) entry which is preliminary data.</text>
</comment>
<keyword evidence="1" id="KW-0812">Transmembrane</keyword>
<evidence type="ECO:0000313" key="3">
    <source>
        <dbReference type="Proteomes" id="UP001165121"/>
    </source>
</evidence>
<gene>
    <name evidence="2" type="ORF">Pfra01_002576200</name>
</gene>
<keyword evidence="3" id="KW-1185">Reference proteome</keyword>
<dbReference type="Proteomes" id="UP001165121">
    <property type="component" value="Unassembled WGS sequence"/>
</dbReference>